<gene>
    <name evidence="4" type="ORF">DR871_000150</name>
</gene>
<evidence type="ECO:0008006" key="6">
    <source>
        <dbReference type="Google" id="ProtNLM"/>
    </source>
</evidence>
<feature type="signal peptide" evidence="3">
    <location>
        <begin position="1"/>
        <end position="22"/>
    </location>
</feature>
<reference evidence="4 5" key="1">
    <citation type="submission" date="2019-01" db="EMBL/GenBank/DDBJ databases">
        <title>Flavobacterium sp. nov. isolated from arctic soil.</title>
        <authorList>
            <person name="Kim D.-U."/>
        </authorList>
    </citation>
    <scope>NUCLEOTIDE SEQUENCE [LARGE SCALE GENOMIC DNA]</scope>
    <source>
        <strain evidence="4 5">Kopri-42</strain>
    </source>
</reference>
<dbReference type="GO" id="GO:0009289">
    <property type="term" value="C:pilus"/>
    <property type="evidence" value="ECO:0007669"/>
    <property type="project" value="InterPro"/>
</dbReference>
<comment type="caution">
    <text evidence="4">The sequence shown here is derived from an EMBL/GenBank/DDBJ whole genome shotgun (WGS) entry which is preliminary data.</text>
</comment>
<protein>
    <recommendedName>
        <fullName evidence="6">Curlin</fullName>
    </recommendedName>
</protein>
<organism evidence="4 5">
    <name type="scientific">Flavobacterium petrolei</name>
    <dbReference type="NCBI Taxonomy" id="2259594"/>
    <lineage>
        <taxon>Bacteria</taxon>
        <taxon>Pseudomonadati</taxon>
        <taxon>Bacteroidota</taxon>
        <taxon>Flavobacteriia</taxon>
        <taxon>Flavobacteriales</taxon>
        <taxon>Flavobacteriaceae</taxon>
        <taxon>Flavobacterium</taxon>
    </lineage>
</organism>
<dbReference type="Pfam" id="PF07012">
    <property type="entry name" value="Curlin_rpt"/>
    <property type="match status" value="1"/>
</dbReference>
<dbReference type="Proteomes" id="UP000253235">
    <property type="component" value="Unassembled WGS sequence"/>
</dbReference>
<dbReference type="RefSeq" id="WP_113665394.1">
    <property type="nucleotide sequence ID" value="NZ_QNVY02000001.1"/>
</dbReference>
<dbReference type="GO" id="GO:0007155">
    <property type="term" value="P:cell adhesion"/>
    <property type="evidence" value="ECO:0007669"/>
    <property type="project" value="InterPro"/>
</dbReference>
<dbReference type="InterPro" id="IPR009742">
    <property type="entry name" value="Curlin_rpt"/>
</dbReference>
<comment type="similarity">
    <text evidence="1">Belongs to the CsgA/CsgB family.</text>
</comment>
<accession>A0A482TJU9</accession>
<evidence type="ECO:0000313" key="5">
    <source>
        <dbReference type="Proteomes" id="UP000253235"/>
    </source>
</evidence>
<sequence length="172" mass="19193">MKPKFDIFLFLSMFFTISFVEAQELNSPVNSLYLVSKDLIYVGNNEIGQVQQSSNIQLLSNNNLIHISQIGFNNYSDISLHNENSTIVIGQYGLNNYVSVDKNAYDLTQLVTQFGNNNYVSDFSSYTSGSINMTINQEGNNLTLFNNGSNSISKDLKITQSGNSGAIYIFNH</sequence>
<keyword evidence="5" id="KW-1185">Reference proteome</keyword>
<evidence type="ECO:0000256" key="3">
    <source>
        <dbReference type="SAM" id="SignalP"/>
    </source>
</evidence>
<keyword evidence="2 3" id="KW-0732">Signal</keyword>
<proteinExistence type="inferred from homology"/>
<name>A0A482TJU9_9FLAO</name>
<feature type="chain" id="PRO_5019841243" description="Curlin" evidence="3">
    <location>
        <begin position="23"/>
        <end position="172"/>
    </location>
</feature>
<evidence type="ECO:0000313" key="4">
    <source>
        <dbReference type="EMBL" id="RYJ52501.1"/>
    </source>
</evidence>
<evidence type="ECO:0000256" key="1">
    <source>
        <dbReference type="ARBA" id="ARBA00009766"/>
    </source>
</evidence>
<dbReference type="EMBL" id="QNVY02000001">
    <property type="protein sequence ID" value="RYJ52501.1"/>
    <property type="molecule type" value="Genomic_DNA"/>
</dbReference>
<dbReference type="OrthoDB" id="1374697at2"/>
<evidence type="ECO:0000256" key="2">
    <source>
        <dbReference type="ARBA" id="ARBA00022729"/>
    </source>
</evidence>
<dbReference type="AlphaFoldDB" id="A0A482TJU9"/>